<dbReference type="AlphaFoldDB" id="A0A3M6AH52"/>
<accession>A0A3M6AH52</accession>
<feature type="region of interest" description="Disordered" evidence="1">
    <location>
        <begin position="54"/>
        <end position="77"/>
    </location>
</feature>
<organism evidence="2 3">
    <name type="scientific">Pseudomonas savastanoi</name>
    <name type="common">Pseudomonas syringae pv. savastanoi</name>
    <dbReference type="NCBI Taxonomy" id="29438"/>
    <lineage>
        <taxon>Bacteria</taxon>
        <taxon>Pseudomonadati</taxon>
        <taxon>Pseudomonadota</taxon>
        <taxon>Gammaproteobacteria</taxon>
        <taxon>Pseudomonadales</taxon>
        <taxon>Pseudomonadaceae</taxon>
        <taxon>Pseudomonas</taxon>
    </lineage>
</organism>
<comment type="caution">
    <text evidence="2">The sequence shown here is derived from an EMBL/GenBank/DDBJ whole genome shotgun (WGS) entry which is preliminary data.</text>
</comment>
<evidence type="ECO:0000313" key="3">
    <source>
        <dbReference type="Proteomes" id="UP000270795"/>
    </source>
</evidence>
<reference evidence="2 3" key="1">
    <citation type="submission" date="2018-08" db="EMBL/GenBank/DDBJ databases">
        <title>Recombination of ecologically and evolutionarily significant loci maintains genetic cohesion in the Pseudomonas syringae species complex.</title>
        <authorList>
            <person name="Dillon M."/>
            <person name="Thakur S."/>
            <person name="Almeida R.N.D."/>
            <person name="Weir B.S."/>
            <person name="Guttman D.S."/>
        </authorList>
    </citation>
    <scope>NUCLEOTIDE SEQUENCE [LARGE SCALE GENOMIC DNA]</scope>
    <source>
        <strain evidence="2 3">ICMP 11899</strain>
    </source>
</reference>
<gene>
    <name evidence="2" type="ORF">ALP17_01481</name>
</gene>
<sequence>MVSGSSRFFHVRGFIVNSIPSKTLSPLPPHRGLFFVCDLSMQRLAWVKRHQGYDCSSKRRADREHHAENDFQALPPG</sequence>
<dbReference type="EMBL" id="RBUM01000114">
    <property type="protein sequence ID" value="RMV18649.1"/>
    <property type="molecule type" value="Genomic_DNA"/>
</dbReference>
<evidence type="ECO:0000313" key="2">
    <source>
        <dbReference type="EMBL" id="RMV18649.1"/>
    </source>
</evidence>
<name>A0A3M6AH52_PSESS</name>
<evidence type="ECO:0000256" key="1">
    <source>
        <dbReference type="SAM" id="MobiDB-lite"/>
    </source>
</evidence>
<protein>
    <submittedName>
        <fullName evidence="2">Uncharacterized protein</fullName>
    </submittedName>
</protein>
<proteinExistence type="predicted"/>
<dbReference type="Proteomes" id="UP000270795">
    <property type="component" value="Unassembled WGS sequence"/>
</dbReference>
<feature type="compositionally biased region" description="Basic and acidic residues" evidence="1">
    <location>
        <begin position="56"/>
        <end position="69"/>
    </location>
</feature>